<keyword evidence="3" id="KW-0436">Ligase</keyword>
<evidence type="ECO:0000259" key="2">
    <source>
        <dbReference type="SMART" id="SM00881"/>
    </source>
</evidence>
<organism evidence="3 4">
    <name type="scientific">Sinomonas flava</name>
    <dbReference type="NCBI Taxonomy" id="496857"/>
    <lineage>
        <taxon>Bacteria</taxon>
        <taxon>Bacillati</taxon>
        <taxon>Actinomycetota</taxon>
        <taxon>Actinomycetes</taxon>
        <taxon>Micrococcales</taxon>
        <taxon>Micrococcaceae</taxon>
        <taxon>Sinomonas</taxon>
    </lineage>
</organism>
<dbReference type="InterPro" id="IPR032875">
    <property type="entry name" value="Succ_CoA_lig_flav_dom"/>
</dbReference>
<dbReference type="SUPFAM" id="SSF51735">
    <property type="entry name" value="NAD(P)-binding Rossmann-fold domains"/>
    <property type="match status" value="1"/>
</dbReference>
<dbReference type="Pfam" id="PF13549">
    <property type="entry name" value="ATP-grasp_5"/>
    <property type="match status" value="1"/>
</dbReference>
<dbReference type="SMART" id="SM00881">
    <property type="entry name" value="CoA_binding"/>
    <property type="match status" value="1"/>
</dbReference>
<gene>
    <name evidence="3" type="ORF">GCM10009849_18750</name>
</gene>
<keyword evidence="4" id="KW-1185">Reference proteome</keyword>
<dbReference type="InterPro" id="IPR016102">
    <property type="entry name" value="Succinyl-CoA_synth-like"/>
</dbReference>
<evidence type="ECO:0000256" key="1">
    <source>
        <dbReference type="SAM" id="MobiDB-lite"/>
    </source>
</evidence>
<dbReference type="GO" id="GO:0016874">
    <property type="term" value="F:ligase activity"/>
    <property type="evidence" value="ECO:0007669"/>
    <property type="project" value="UniProtKB-KW"/>
</dbReference>
<dbReference type="Gene3D" id="3.30.470.20">
    <property type="entry name" value="ATP-grasp fold, B domain"/>
    <property type="match status" value="1"/>
</dbReference>
<dbReference type="Gene3D" id="3.30.1490.20">
    <property type="entry name" value="ATP-grasp fold, A domain"/>
    <property type="match status" value="1"/>
</dbReference>
<name>A0ABP5NN75_9MICC</name>
<protein>
    <submittedName>
        <fullName evidence="3">Acetate--CoA ligase family protein</fullName>
    </submittedName>
</protein>
<dbReference type="InterPro" id="IPR036291">
    <property type="entry name" value="NAD(P)-bd_dom_sf"/>
</dbReference>
<dbReference type="Gene3D" id="3.40.50.720">
    <property type="entry name" value="NAD(P)-binding Rossmann-like Domain"/>
    <property type="match status" value="1"/>
</dbReference>
<proteinExistence type="predicted"/>
<dbReference type="SUPFAM" id="SSF56059">
    <property type="entry name" value="Glutathione synthetase ATP-binding domain-like"/>
    <property type="match status" value="1"/>
</dbReference>
<dbReference type="Pfam" id="PF13380">
    <property type="entry name" value="CoA_binding_2"/>
    <property type="match status" value="1"/>
</dbReference>
<dbReference type="SUPFAM" id="SSF52210">
    <property type="entry name" value="Succinyl-CoA synthetase domains"/>
    <property type="match status" value="2"/>
</dbReference>
<accession>A0ABP5NN75</accession>
<dbReference type="InterPro" id="IPR003781">
    <property type="entry name" value="CoA-bd"/>
</dbReference>
<feature type="region of interest" description="Disordered" evidence="1">
    <location>
        <begin position="467"/>
        <end position="488"/>
    </location>
</feature>
<evidence type="ECO:0000313" key="3">
    <source>
        <dbReference type="EMBL" id="GAA2200015.1"/>
    </source>
</evidence>
<dbReference type="EMBL" id="BAAAQW010000005">
    <property type="protein sequence ID" value="GAA2200015.1"/>
    <property type="molecule type" value="Genomic_DNA"/>
</dbReference>
<comment type="caution">
    <text evidence="3">The sequence shown here is derived from an EMBL/GenBank/DDBJ whole genome shotgun (WGS) entry which is preliminary data.</text>
</comment>
<reference evidence="4" key="1">
    <citation type="journal article" date="2019" name="Int. J. Syst. Evol. Microbiol.">
        <title>The Global Catalogue of Microorganisms (GCM) 10K type strain sequencing project: providing services to taxonomists for standard genome sequencing and annotation.</title>
        <authorList>
            <consortium name="The Broad Institute Genomics Platform"/>
            <consortium name="The Broad Institute Genome Sequencing Center for Infectious Disease"/>
            <person name="Wu L."/>
            <person name="Ma J."/>
        </authorList>
    </citation>
    <scope>NUCLEOTIDE SEQUENCE [LARGE SCALE GENOMIC DNA]</scope>
    <source>
        <strain evidence="4">JCM 16034</strain>
    </source>
</reference>
<dbReference type="Pfam" id="PF13607">
    <property type="entry name" value="Succ_CoA_lig"/>
    <property type="match status" value="1"/>
</dbReference>
<dbReference type="Proteomes" id="UP001500432">
    <property type="component" value="Unassembled WGS sequence"/>
</dbReference>
<dbReference type="Gene3D" id="3.40.50.261">
    <property type="entry name" value="Succinyl-CoA synthetase domains"/>
    <property type="match status" value="2"/>
</dbReference>
<dbReference type="InterPro" id="IPR013815">
    <property type="entry name" value="ATP_grasp_subdomain_1"/>
</dbReference>
<feature type="domain" description="CoA-binding" evidence="2">
    <location>
        <begin position="20"/>
        <end position="115"/>
    </location>
</feature>
<sequence length="707" mass="70882">MSALAVPGVQPSVRTGLSALFEPRGIVLVGASSTPGKLGAAMAESLAAFAGPVLHVNSRPAATPGVFGGIAEAVAASPEPVDLAVLCVPAAATADALREAAAHGVTAALVCAGGFAEAGGAGLEHEAAVRAVAAETGIRVLGPNTSGFFVPRRDLRASFVPGVAGLHAGSVGVVAASGGVNHVLAFHLERAGVGVSLGVGIGAGLGVTAPDVLEYLAEDEATAAVALHLETVADGPRLLDAVRRLSARKPVVALVVGRNDVSEFAQSHTGALATSWRTTRAVLRQAGAVVVDDETALVDAATALSGRRPAPREAAAVGLVTAQAGPGLIIADHLHGAGVPLPRLADESQRAIAEVLPPLTFQANPVDTGRPGPGYDRVLGAVADDPAVDLLGIYAITEPVLDLAAALKDAGVDGVPAVIGVDGPECDVWRAREAAAGLGVPVLAGPSALARGLAALAADARAQHLREGEDDGAAARWPSDGTGPLSGPWDEDRAKALLDALGIRTPERRRAATRAEAHAAFAELARAGGAVAVKLLDASVLHKTEIGGVHLGIDSAARLDAALDALEAAGASAFLLERMAEPGVDLVLGARRDPVFGPVVVLGVGGIATEVYADVAVRSLPVSRRSALAMPDELAARELLHGFRGGPELDAGALADAVQALGGALLANPRIAEAEINPLRVTQKGLVALDAVVIEPADTPLTVEEDA</sequence>
<evidence type="ECO:0000313" key="4">
    <source>
        <dbReference type="Proteomes" id="UP001500432"/>
    </source>
</evidence>
<dbReference type="PANTHER" id="PTHR42793:SF1">
    <property type="entry name" value="PEPTIDYL-LYSINE N-ACETYLTRANSFERASE PATZ"/>
    <property type="match status" value="1"/>
</dbReference>
<dbReference type="PANTHER" id="PTHR42793">
    <property type="entry name" value="COA BINDING DOMAIN CONTAINING PROTEIN"/>
    <property type="match status" value="1"/>
</dbReference>
<dbReference type="RefSeq" id="WP_344299438.1">
    <property type="nucleotide sequence ID" value="NZ_BAAAQW010000005.1"/>
</dbReference>